<sequence length="289" mass="33093">MNAGTRSADAGVDPTRIRHLPDLSTHLWFWLPAANVVMQLADPAVGYGVVESRVDRGRGDLRPIKRGRTTAQYLAVATLGNQEEREFFHEAVREIHAQVYSTGSSPVRYNANSAASQTWVALCLVRYYIDQWEMVHGPLSEAELDRVIELARPLGTTLNVPEARWPASWTEYERRFAECIDGVRIDETVREYLQSLADFTVLEIRMKQLGTLAHKTLGPWSLSMTKFAVPERIRDEMRWTITPQDLRRRRIIVNLAAALDLVLSRPLRVVYTLNLWDLRVRRRLGIAVF</sequence>
<comment type="caution">
    <text evidence="2">The sequence shown here is derived from an EMBL/GenBank/DDBJ whole genome shotgun (WGS) entry which is preliminary data.</text>
</comment>
<dbReference type="PANTHER" id="PTHR36151">
    <property type="entry name" value="BLR2777 PROTEIN"/>
    <property type="match status" value="1"/>
</dbReference>
<gene>
    <name evidence="2" type="ORF">CEY15_10995</name>
</gene>
<dbReference type="AlphaFoldDB" id="A0A2A2WNU6"/>
<evidence type="ECO:0000313" key="2">
    <source>
        <dbReference type="EMBL" id="PAY22851.1"/>
    </source>
</evidence>
<dbReference type="PANTHER" id="PTHR36151:SF3">
    <property type="entry name" value="ER-BOUND OXYGENASE MPAB_MPAB'_RUBBER OXYGENASE CATALYTIC DOMAIN-CONTAINING PROTEIN"/>
    <property type="match status" value="1"/>
</dbReference>
<dbReference type="OrthoDB" id="3422701at2"/>
<dbReference type="InterPro" id="IPR018713">
    <property type="entry name" value="MPAB/Lcp_cat_dom"/>
</dbReference>
<proteinExistence type="predicted"/>
<dbReference type="RefSeq" id="WP_095718487.1">
    <property type="nucleotide sequence ID" value="NZ_NTGA01000019.1"/>
</dbReference>
<name>A0A2A2WNU6_9ACTN</name>
<evidence type="ECO:0000259" key="1">
    <source>
        <dbReference type="Pfam" id="PF09995"/>
    </source>
</evidence>
<feature type="domain" description="ER-bound oxygenase mpaB/mpaB'/Rubber oxygenase catalytic" evidence="1">
    <location>
        <begin position="33"/>
        <end position="256"/>
    </location>
</feature>
<dbReference type="Pfam" id="PF09995">
    <property type="entry name" value="MPAB_Lcp_cat"/>
    <property type="match status" value="1"/>
</dbReference>
<dbReference type="Proteomes" id="UP000218810">
    <property type="component" value="Unassembled WGS sequence"/>
</dbReference>
<keyword evidence="3" id="KW-1185">Reference proteome</keyword>
<dbReference type="EMBL" id="NTGA01000019">
    <property type="protein sequence ID" value="PAY22851.1"/>
    <property type="molecule type" value="Genomic_DNA"/>
</dbReference>
<reference evidence="3" key="1">
    <citation type="submission" date="2017-09" db="EMBL/GenBank/DDBJ databases">
        <authorList>
            <person name="Zhang Y."/>
            <person name="Huang X."/>
            <person name="Liu J."/>
            <person name="Lu L."/>
            <person name="Peng K."/>
        </authorList>
    </citation>
    <scope>NUCLEOTIDE SEQUENCE [LARGE SCALE GENOMIC DNA]</scope>
    <source>
        <strain evidence="3">S-XJ-1</strain>
    </source>
</reference>
<dbReference type="GO" id="GO:0016491">
    <property type="term" value="F:oxidoreductase activity"/>
    <property type="evidence" value="ECO:0007669"/>
    <property type="project" value="InterPro"/>
</dbReference>
<evidence type="ECO:0000313" key="3">
    <source>
        <dbReference type="Proteomes" id="UP000218810"/>
    </source>
</evidence>
<accession>A0A2A2WNU6</accession>
<protein>
    <recommendedName>
        <fullName evidence="1">ER-bound oxygenase mpaB/mpaB'/Rubber oxygenase catalytic domain-containing protein</fullName>
    </recommendedName>
</protein>
<organism evidence="2 3">
    <name type="scientific">Dietzia natronolimnaea</name>
    <dbReference type="NCBI Taxonomy" id="161920"/>
    <lineage>
        <taxon>Bacteria</taxon>
        <taxon>Bacillati</taxon>
        <taxon>Actinomycetota</taxon>
        <taxon>Actinomycetes</taxon>
        <taxon>Mycobacteriales</taxon>
        <taxon>Dietziaceae</taxon>
        <taxon>Dietzia</taxon>
    </lineage>
</organism>